<dbReference type="SUPFAM" id="SSF56059">
    <property type="entry name" value="Glutathione synthetase ATP-binding domain-like"/>
    <property type="match status" value="1"/>
</dbReference>
<dbReference type="SUPFAM" id="SSF52255">
    <property type="entry name" value="N5-CAIR mutase (phosphoribosylaminoimidazole carboxylase, PurE)"/>
    <property type="match status" value="1"/>
</dbReference>
<dbReference type="InterPro" id="IPR011054">
    <property type="entry name" value="Rudment_hybrid_motif"/>
</dbReference>
<comment type="similarity">
    <text evidence="6">Belongs to the class II fructose-bisphosphate aldolase family.</text>
</comment>
<feature type="region of interest" description="Disordered" evidence="19">
    <location>
        <begin position="492"/>
        <end position="519"/>
    </location>
</feature>
<dbReference type="CDD" id="cd00947">
    <property type="entry name" value="TBP_aldolase_IIB"/>
    <property type="match status" value="1"/>
</dbReference>
<dbReference type="GO" id="GO:0016874">
    <property type="term" value="F:ligase activity"/>
    <property type="evidence" value="ECO:0007669"/>
    <property type="project" value="UniProtKB-KW"/>
</dbReference>
<dbReference type="NCBIfam" id="TIGR01162">
    <property type="entry name" value="purE"/>
    <property type="match status" value="1"/>
</dbReference>
<dbReference type="SMART" id="SM01001">
    <property type="entry name" value="AIRC"/>
    <property type="match status" value="1"/>
</dbReference>
<reference evidence="21" key="1">
    <citation type="journal article" date="2019" name="Sci. Rep.">
        <title>Draft genome of Tanacetum cinerariifolium, the natural source of mosquito coil.</title>
        <authorList>
            <person name="Yamashiro T."/>
            <person name="Shiraishi A."/>
            <person name="Satake H."/>
            <person name="Nakayama K."/>
        </authorList>
    </citation>
    <scope>NUCLEOTIDE SEQUENCE</scope>
</reference>
<dbReference type="InterPro" id="IPR006412">
    <property type="entry name" value="Fruct_bisP_Calv"/>
</dbReference>
<proteinExistence type="inferred from homology"/>
<dbReference type="InterPro" id="IPR000771">
    <property type="entry name" value="FBA_II"/>
</dbReference>
<evidence type="ECO:0000259" key="20">
    <source>
        <dbReference type="PROSITE" id="PS50975"/>
    </source>
</evidence>
<dbReference type="GO" id="GO:0006189">
    <property type="term" value="P:'de novo' IMP biosynthetic process"/>
    <property type="evidence" value="ECO:0007669"/>
    <property type="project" value="UniProtKB-UniPathway"/>
</dbReference>
<feature type="region of interest" description="Disordered" evidence="19">
    <location>
        <begin position="369"/>
        <end position="473"/>
    </location>
</feature>
<feature type="region of interest" description="Disordered" evidence="19">
    <location>
        <begin position="1331"/>
        <end position="1358"/>
    </location>
</feature>
<dbReference type="NCBIfam" id="TIGR00167">
    <property type="entry name" value="cbbA"/>
    <property type="match status" value="1"/>
</dbReference>
<dbReference type="Pfam" id="PF00731">
    <property type="entry name" value="AIRC"/>
    <property type="match status" value="1"/>
</dbReference>
<dbReference type="InterPro" id="IPR040686">
    <property type="entry name" value="PurK_C"/>
</dbReference>
<dbReference type="InterPro" id="IPR013815">
    <property type="entry name" value="ATP_grasp_subdomain_1"/>
</dbReference>
<dbReference type="SUPFAM" id="SSF51569">
    <property type="entry name" value="Aldolase"/>
    <property type="match status" value="1"/>
</dbReference>
<organism evidence="21">
    <name type="scientific">Tanacetum cinerariifolium</name>
    <name type="common">Dalmatian daisy</name>
    <name type="synonym">Chrysanthemum cinerariifolium</name>
    <dbReference type="NCBI Taxonomy" id="118510"/>
    <lineage>
        <taxon>Eukaryota</taxon>
        <taxon>Viridiplantae</taxon>
        <taxon>Streptophyta</taxon>
        <taxon>Embryophyta</taxon>
        <taxon>Tracheophyta</taxon>
        <taxon>Spermatophyta</taxon>
        <taxon>Magnoliopsida</taxon>
        <taxon>eudicotyledons</taxon>
        <taxon>Gunneridae</taxon>
        <taxon>Pentapetalae</taxon>
        <taxon>asterids</taxon>
        <taxon>campanulids</taxon>
        <taxon>Asterales</taxon>
        <taxon>Asteraceae</taxon>
        <taxon>Asteroideae</taxon>
        <taxon>Anthemideae</taxon>
        <taxon>Anthemidinae</taxon>
        <taxon>Tanacetum</taxon>
    </lineage>
</organism>
<dbReference type="Gene3D" id="3.30.1490.20">
    <property type="entry name" value="ATP-grasp fold, A domain"/>
    <property type="match status" value="1"/>
</dbReference>
<dbReference type="PANTHER" id="PTHR30304">
    <property type="entry name" value="D-TAGATOSE-1,6-BISPHOSPHATE ALDOLASE"/>
    <property type="match status" value="1"/>
</dbReference>
<evidence type="ECO:0000256" key="5">
    <source>
        <dbReference type="ARBA" id="ARBA00004747"/>
    </source>
</evidence>
<feature type="domain" description="ATP-grasp" evidence="20">
    <location>
        <begin position="809"/>
        <end position="994"/>
    </location>
</feature>
<dbReference type="Gene3D" id="3.30.470.20">
    <property type="entry name" value="ATP-grasp fold, B domain"/>
    <property type="match status" value="1"/>
</dbReference>
<comment type="cofactor">
    <cofactor evidence="2">
        <name>Zn(2+)</name>
        <dbReference type="ChEBI" id="CHEBI:29105"/>
    </cofactor>
</comment>
<feature type="compositionally biased region" description="Basic residues" evidence="19">
    <location>
        <begin position="438"/>
        <end position="447"/>
    </location>
</feature>
<dbReference type="GO" id="GO:0006096">
    <property type="term" value="P:glycolytic process"/>
    <property type="evidence" value="ECO:0007669"/>
    <property type="project" value="UniProtKB-KW"/>
</dbReference>
<feature type="region of interest" description="Disordered" evidence="19">
    <location>
        <begin position="1088"/>
        <end position="1230"/>
    </location>
</feature>
<evidence type="ECO:0000256" key="1">
    <source>
        <dbReference type="ARBA" id="ARBA00000441"/>
    </source>
</evidence>
<dbReference type="FunFam" id="3.20.20.70:FF:000111">
    <property type="entry name" value="Fructose-1,6-bisphosphate aldolase"/>
    <property type="match status" value="1"/>
</dbReference>
<keyword evidence="10" id="KW-0479">Metal-binding</keyword>
<dbReference type="PROSITE" id="PS50975">
    <property type="entry name" value="ATP_GRASP"/>
    <property type="match status" value="1"/>
</dbReference>
<feature type="compositionally biased region" description="Basic and acidic residues" evidence="19">
    <location>
        <begin position="404"/>
        <end position="437"/>
    </location>
</feature>
<dbReference type="InterPro" id="IPR011761">
    <property type="entry name" value="ATP-grasp"/>
</dbReference>
<comment type="catalytic activity">
    <reaction evidence="1">
        <text>beta-D-fructose 1,6-bisphosphate = D-glyceraldehyde 3-phosphate + dihydroxyacetone phosphate</text>
        <dbReference type="Rhea" id="RHEA:14729"/>
        <dbReference type="ChEBI" id="CHEBI:32966"/>
        <dbReference type="ChEBI" id="CHEBI:57642"/>
        <dbReference type="ChEBI" id="CHEBI:59776"/>
        <dbReference type="EC" id="4.1.2.13"/>
    </reaction>
</comment>
<comment type="pathway">
    <text evidence="5">Purine metabolism; IMP biosynthesis via de novo pathway; 5-amino-1-(5-phospho-D-ribosyl)imidazole-4-carboxylate from 5-amino-1-(5-phospho-D-ribosyl)imidazole (carboxylase route): step 1/1.</text>
</comment>
<dbReference type="InterPro" id="IPR000031">
    <property type="entry name" value="PurE_dom"/>
</dbReference>
<dbReference type="InterPro" id="IPR003135">
    <property type="entry name" value="ATP-grasp_carboxylate-amine"/>
</dbReference>
<dbReference type="PROSITE" id="PS00602">
    <property type="entry name" value="ALDOLASE_CLASS_II_1"/>
    <property type="match status" value="1"/>
</dbReference>
<evidence type="ECO:0000256" key="11">
    <source>
        <dbReference type="ARBA" id="ARBA00022741"/>
    </source>
</evidence>
<name>A0A699GJ31_TANCI</name>
<feature type="region of interest" description="Disordered" evidence="19">
    <location>
        <begin position="1243"/>
        <end position="1280"/>
    </location>
</feature>
<dbReference type="Gene3D" id="3.20.20.70">
    <property type="entry name" value="Aldolase class I"/>
    <property type="match status" value="1"/>
</dbReference>
<evidence type="ECO:0000256" key="4">
    <source>
        <dbReference type="ARBA" id="ARBA00004714"/>
    </source>
</evidence>
<gene>
    <name evidence="21" type="ORF">Tci_000093</name>
</gene>
<dbReference type="FunFam" id="3.30.1490.20:FF:000015">
    <property type="entry name" value="N5-carboxyaminoimidazole ribonucleotide synthase"/>
    <property type="match status" value="1"/>
</dbReference>
<keyword evidence="12" id="KW-0658">Purine biosynthesis</keyword>
<evidence type="ECO:0000256" key="6">
    <source>
        <dbReference type="ARBA" id="ARBA00005812"/>
    </source>
</evidence>
<dbReference type="InterPro" id="IPR033747">
    <property type="entry name" value="PurE_ClassI"/>
</dbReference>
<evidence type="ECO:0000256" key="15">
    <source>
        <dbReference type="ARBA" id="ARBA00023152"/>
    </source>
</evidence>
<keyword evidence="15" id="KW-0324">Glycolysis</keyword>
<dbReference type="EMBL" id="BKCJ010000001">
    <property type="protein sequence ID" value="GEU28115.1"/>
    <property type="molecule type" value="Genomic_DNA"/>
</dbReference>
<dbReference type="SUPFAM" id="SSF51246">
    <property type="entry name" value="Rudiment single hybrid motif"/>
    <property type="match status" value="1"/>
</dbReference>
<dbReference type="GO" id="GO:0005524">
    <property type="term" value="F:ATP binding"/>
    <property type="evidence" value="ECO:0007669"/>
    <property type="project" value="UniProtKB-UniRule"/>
</dbReference>
<feature type="region of interest" description="Disordered" evidence="19">
    <location>
        <begin position="1372"/>
        <end position="1394"/>
    </location>
</feature>
<evidence type="ECO:0000313" key="21">
    <source>
        <dbReference type="EMBL" id="GEU28115.1"/>
    </source>
</evidence>
<evidence type="ECO:0000256" key="2">
    <source>
        <dbReference type="ARBA" id="ARBA00001947"/>
    </source>
</evidence>
<evidence type="ECO:0000256" key="9">
    <source>
        <dbReference type="ARBA" id="ARBA00022598"/>
    </source>
</evidence>
<dbReference type="GO" id="GO:0004332">
    <property type="term" value="F:fructose-bisphosphate aldolase activity"/>
    <property type="evidence" value="ECO:0007669"/>
    <property type="project" value="UniProtKB-EC"/>
</dbReference>
<evidence type="ECO:0000256" key="14">
    <source>
        <dbReference type="ARBA" id="ARBA00022840"/>
    </source>
</evidence>
<dbReference type="EC" id="4.1.2.13" evidence="8"/>
<feature type="region of interest" description="Disordered" evidence="19">
    <location>
        <begin position="579"/>
        <end position="606"/>
    </location>
</feature>
<dbReference type="PROSITE" id="PS00806">
    <property type="entry name" value="ALDOLASE_CLASS_II_2"/>
    <property type="match status" value="1"/>
</dbReference>
<evidence type="ECO:0000256" key="17">
    <source>
        <dbReference type="ARBA" id="ARBA00031804"/>
    </source>
</evidence>
<feature type="compositionally biased region" description="Basic residues" evidence="19">
    <location>
        <begin position="1162"/>
        <end position="1172"/>
    </location>
</feature>
<feature type="compositionally biased region" description="Basic residues" evidence="19">
    <location>
        <begin position="392"/>
        <end position="403"/>
    </location>
</feature>
<evidence type="ECO:0000256" key="18">
    <source>
        <dbReference type="PROSITE-ProRule" id="PRU00409"/>
    </source>
</evidence>
<keyword evidence="11 18" id="KW-0547">Nucleotide-binding</keyword>
<dbReference type="HAMAP" id="MF_01929">
    <property type="entry name" value="PurE_classI"/>
    <property type="match status" value="1"/>
</dbReference>
<dbReference type="GO" id="GO:0004638">
    <property type="term" value="F:phosphoribosylaminoimidazole carboxylase activity"/>
    <property type="evidence" value="ECO:0007669"/>
    <property type="project" value="UniProtKB-EC"/>
</dbReference>
<keyword evidence="16" id="KW-0456">Lyase</keyword>
<dbReference type="Gene3D" id="3.40.50.1970">
    <property type="match status" value="1"/>
</dbReference>
<dbReference type="UniPathway" id="UPA00074">
    <property type="reaction ID" value="UER00130"/>
</dbReference>
<comment type="caution">
    <text evidence="21">The sequence shown here is derived from an EMBL/GenBank/DDBJ whole genome shotgun (WGS) entry which is preliminary data.</text>
</comment>
<accession>A0A699GJ31</accession>
<dbReference type="InterPro" id="IPR013785">
    <property type="entry name" value="Aldolase_TIM"/>
</dbReference>
<evidence type="ECO:0000256" key="10">
    <source>
        <dbReference type="ARBA" id="ARBA00022723"/>
    </source>
</evidence>
<dbReference type="Pfam" id="PF01116">
    <property type="entry name" value="F_bP_aldolase"/>
    <property type="match status" value="1"/>
</dbReference>
<evidence type="ECO:0000256" key="13">
    <source>
        <dbReference type="ARBA" id="ARBA00022833"/>
    </source>
</evidence>
<keyword evidence="13" id="KW-0862">Zinc</keyword>
<feature type="compositionally biased region" description="Basic residues" evidence="19">
    <location>
        <begin position="1212"/>
        <end position="1230"/>
    </location>
</feature>
<evidence type="ECO:0000256" key="19">
    <source>
        <dbReference type="SAM" id="MobiDB-lite"/>
    </source>
</evidence>
<comment type="pathway">
    <text evidence="4">Carbohydrate degradation; glycolysis; D-glyceraldehyde 3-phosphate and glycerone phosphate from D-glucose: step 4/4.</text>
</comment>
<sequence>MRQLLDHAAENGYGIPAFNVNNLEQVQAIMAAADALDSPVIMQASAGARKYAGEAFLRHLIDAAIEAYPHIPVVMHQDHGQSPAVCMAAIRSGFSSVMMDGSLEADGKSVASYEYNVAVSREVVKFSHSIGVTVEAELGVLGSLETMKGDKEDGHGADGTMTREQLLTDVDQAADFVKQTQCDALAIAIGTSHGAYKFTRKPTGDILAIDRIKEIHARIPNTHLVMHGSSSVPQELLAIIREFGGDMKETYGVPVEEIQEGIRHGVRKINIDTDIRLAMTAAIRQFMFQNPSKFDPRDYLKPARLAAEQVVRARFEAFGCAGQAKILSATGPLTREFSTGGERCFPPVSLLITLSASYERPLPVLHLLPATARSRQSPRQLRCRRRQDPDRHHRPPVRVRRGHERTDTRQGHGTEPDERFLVREAGPHRAEPPDRRCARVRGVRRRSGTGQGPRSRGQAPEADHGRSRGARLHHRFGLERLPGDGRHLRHHAARGSATGREAARAAVHPGCQGGPGRARRKHQLCRHGKPHRCRTGCQDARCQHQAVHGSSRLAVLASGLVRGRHVATVVRQAVRARLPGNPDRLGQDRAGTGAAGRRHRQNPGQPLVGVIMGSSSDWDVMQHAVAILKQFGVPFEAQVISAHRMPDEMYAYAKSARARGLRAIIAGAGGAAHLPGMVAAMTIVPVLGVPVPSKYLRGEDSLLSIVQMPKGVPVSTFAIGEAGAANAALTAVAMIAATDDALADQLEAFRVTQTDAAKAMTLPLAGGPAPDRGRLQRCRGAGRAGRAMPGGDHRVRERAGRQPVAPGAKRIWKSGVLPAPHKVIASEADIAAIADDLLPGILKTVRMGYDGKGQVRVTTRDDVRAAFADMGQVTCLLEKMLPLAYEVSVLTARGHDGESVVYPIAENVHRDGILFTTTVPGPNVSEASAVKAQQAAQAFVAELGYVGVLCIEFFVLTDGSLVVNEMAPRPHNSGHYTMDACITSQFAQQVRAMARLPLGDVRQHSPAVMLNLLGDVWFEGDGDAVREPAWDQVLALPGACLHLYGKDDPRRARKMGHLTFVAATLEQAQQQLLAACAILGIAPGRPGGVSHRDRLWPGRRCRKPGGRGPHLPGQGPAQRPSRDRARGARRRPRLLGHGHSCRSAPAGQRLLAGTAHADPQARRAHSRRRVRRPGYGGHPLPVAPGGHRLAQRLQRGQGRGGGTVGQQVWQRQSHHRAARARRISSRRRRRGFDHRRGCLFGRAVEHGARGRSQPGGHRIDHRRPVAPGHARPGAAASRPHQCAADCRCHRPVAGRTGPGRAARLGHAGIALCAAHAGDHGRARGAGRHRGAIAGQGRQGGRDQPRAARAGRLPAHPAGRTGGLRLRDLCRAARHGPGPGRRHPGGNATAGRPMAGRQRPLAPVRVRFHRHPVAVPESIIFCVFCAATCLCFDTY</sequence>
<evidence type="ECO:0000256" key="8">
    <source>
        <dbReference type="ARBA" id="ARBA00013068"/>
    </source>
</evidence>
<protein>
    <recommendedName>
        <fullName evidence="17">Fructose-1,6-bisphosphate aldolase</fullName>
        <ecNumber evidence="7">4.1.1.21</ecNumber>
        <ecNumber evidence="8">4.1.2.13</ecNumber>
    </recommendedName>
</protein>
<feature type="compositionally biased region" description="Basic residues" evidence="19">
    <location>
        <begin position="1127"/>
        <end position="1140"/>
    </location>
</feature>
<dbReference type="NCBIfam" id="TIGR01521">
    <property type="entry name" value="FruBisAldo_II_B"/>
    <property type="match status" value="1"/>
</dbReference>
<comment type="function">
    <text evidence="3">Catalyzes the aldol condensation of dihydroxyacetone phosphate (DHAP or glycerone-phosphate) with glyceraldehyde 3-phosphate (G3P) to form fructose 1,6-bisphosphate (FBP) in gluconeogenesis and the reverse reaction in glycolysis.</text>
</comment>
<dbReference type="Pfam" id="PF02222">
    <property type="entry name" value="ATP-grasp"/>
    <property type="match status" value="1"/>
</dbReference>
<dbReference type="InterPro" id="IPR050246">
    <property type="entry name" value="Class_II_FBP_aldolase"/>
</dbReference>
<dbReference type="Pfam" id="PF17769">
    <property type="entry name" value="PurK_C"/>
    <property type="match status" value="1"/>
</dbReference>
<feature type="compositionally biased region" description="Basic and acidic residues" evidence="19">
    <location>
        <begin position="791"/>
        <end position="800"/>
    </location>
</feature>
<dbReference type="PANTHER" id="PTHR30304:SF0">
    <property type="entry name" value="D-TAGATOSE-1,6-BISPHOSPHATE ALDOLASE SUBUNIT GATY-RELATED"/>
    <property type="match status" value="1"/>
</dbReference>
<feature type="compositionally biased region" description="Low complexity" evidence="19">
    <location>
        <begin position="1185"/>
        <end position="1196"/>
    </location>
</feature>
<keyword evidence="9" id="KW-0436">Ligase</keyword>
<evidence type="ECO:0000256" key="7">
    <source>
        <dbReference type="ARBA" id="ARBA00012329"/>
    </source>
</evidence>
<evidence type="ECO:0000256" key="12">
    <source>
        <dbReference type="ARBA" id="ARBA00022755"/>
    </source>
</evidence>
<evidence type="ECO:0000256" key="16">
    <source>
        <dbReference type="ARBA" id="ARBA00023239"/>
    </source>
</evidence>
<keyword evidence="14 18" id="KW-0067">ATP-binding</keyword>
<dbReference type="GO" id="GO:0008270">
    <property type="term" value="F:zinc ion binding"/>
    <property type="evidence" value="ECO:0007669"/>
    <property type="project" value="InterPro"/>
</dbReference>
<evidence type="ECO:0000256" key="3">
    <source>
        <dbReference type="ARBA" id="ARBA00002181"/>
    </source>
</evidence>
<feature type="region of interest" description="Disordered" evidence="19">
    <location>
        <begin position="782"/>
        <end position="804"/>
    </location>
</feature>
<dbReference type="EC" id="4.1.1.21" evidence="7"/>